<dbReference type="AlphaFoldDB" id="A0A0J8WTM5"/>
<dbReference type="PATRIC" id="fig|451644.5.peg.4235"/>
<protein>
    <submittedName>
        <fullName evidence="1">Uncharacterized protein</fullName>
    </submittedName>
</protein>
<dbReference type="OrthoDB" id="4751040at2"/>
<dbReference type="Proteomes" id="UP000037594">
    <property type="component" value="Unassembled WGS sequence"/>
</dbReference>
<evidence type="ECO:0000313" key="2">
    <source>
        <dbReference type="Proteomes" id="UP000037594"/>
    </source>
</evidence>
<evidence type="ECO:0000313" key="1">
    <source>
        <dbReference type="EMBL" id="KMV16349.1"/>
    </source>
</evidence>
<dbReference type="EMBL" id="LFOD01000021">
    <property type="protein sequence ID" value="KMV16349.1"/>
    <property type="molecule type" value="Genomic_DNA"/>
</dbReference>
<name>A0A0J8WTM5_9MYCO</name>
<dbReference type="RefSeq" id="WP_047040445.1">
    <property type="nucleotide sequence ID" value="NZ_LFOD01000021.1"/>
</dbReference>
<proteinExistence type="predicted"/>
<organism evidence="1 2">
    <name type="scientific">Mycolicibacterium conceptionense</name>
    <dbReference type="NCBI Taxonomy" id="451644"/>
    <lineage>
        <taxon>Bacteria</taxon>
        <taxon>Bacillati</taxon>
        <taxon>Actinomycetota</taxon>
        <taxon>Actinomycetes</taxon>
        <taxon>Mycobacteriales</taxon>
        <taxon>Mycobacteriaceae</taxon>
        <taxon>Mycolicibacterium</taxon>
    </lineage>
</organism>
<comment type="caution">
    <text evidence="1">The sequence shown here is derived from an EMBL/GenBank/DDBJ whole genome shotgun (WGS) entry which is preliminary data.</text>
</comment>
<gene>
    <name evidence="1" type="ORF">ACT17_20490</name>
</gene>
<sequence length="85" mass="9122">MADTNPGDGGARKLKDYWAHGPGAIKIRWGQPGDFDRCRTEIQKTITKNGRPPLPDHVIDGLCSNLHVEATGARPGHAASEKGAH</sequence>
<accession>A0A0J8WTM5</accession>
<reference evidence="1 2" key="1">
    <citation type="submission" date="2015-06" db="EMBL/GenBank/DDBJ databases">
        <title>Genome sequence of Mycobacterium conceptionense strain MLE.</title>
        <authorList>
            <person name="Greninger A.L."/>
            <person name="Cunningham G."/>
            <person name="Chiu C.Y."/>
            <person name="Miller S."/>
        </authorList>
    </citation>
    <scope>NUCLEOTIDE SEQUENCE [LARGE SCALE GENOMIC DNA]</scope>
    <source>
        <strain evidence="1 2">MLE</strain>
    </source>
</reference>